<dbReference type="RefSeq" id="WP_088274004.1">
    <property type="nucleotide sequence ID" value="NZ_FNVE01000002.1"/>
</dbReference>
<organism evidence="1 2">
    <name type="scientific">Halopseudomonas aestusnigri</name>
    <dbReference type="NCBI Taxonomy" id="857252"/>
    <lineage>
        <taxon>Bacteria</taxon>
        <taxon>Pseudomonadati</taxon>
        <taxon>Pseudomonadota</taxon>
        <taxon>Gammaproteobacteria</taxon>
        <taxon>Pseudomonadales</taxon>
        <taxon>Pseudomonadaceae</taxon>
        <taxon>Halopseudomonas</taxon>
    </lineage>
</organism>
<proteinExistence type="predicted"/>
<name>A0AAQ1G5I0_9GAMM</name>
<sequence>MITIQHAVREHGAEAVYKAACAALEGDYSKLAEMDIEASTLAEAWAAQTAAYKSMTAAERAREQMTVNKELMKIAKRKPGPVPTVNGKRRNVFIDDESVEYAQQLGDGNLSAGIRRAIEIARAQAEGEQ</sequence>
<dbReference type="EMBL" id="FNVE01000002">
    <property type="protein sequence ID" value="SEF83836.1"/>
    <property type="molecule type" value="Genomic_DNA"/>
</dbReference>
<evidence type="ECO:0000313" key="2">
    <source>
        <dbReference type="Proteomes" id="UP000243518"/>
    </source>
</evidence>
<accession>A0AAQ1G5I0</accession>
<comment type="caution">
    <text evidence="1">The sequence shown here is derived from an EMBL/GenBank/DDBJ whole genome shotgun (WGS) entry which is preliminary data.</text>
</comment>
<dbReference type="AlphaFoldDB" id="A0AAQ1G5I0"/>
<protein>
    <submittedName>
        <fullName evidence="1">Uncharacterized protein</fullName>
    </submittedName>
</protein>
<evidence type="ECO:0000313" key="1">
    <source>
        <dbReference type="EMBL" id="SEF83836.1"/>
    </source>
</evidence>
<keyword evidence="2" id="KW-1185">Reference proteome</keyword>
<dbReference type="Proteomes" id="UP000243518">
    <property type="component" value="Unassembled WGS sequence"/>
</dbReference>
<reference evidence="1 2" key="1">
    <citation type="submission" date="2016-10" db="EMBL/GenBank/DDBJ databases">
        <authorList>
            <person name="Varghese N."/>
            <person name="Submissions S."/>
        </authorList>
    </citation>
    <scope>NUCLEOTIDE SEQUENCE [LARGE SCALE GENOMIC DNA]</scope>
    <source>
        <strain evidence="1 2">CECT 8317</strain>
    </source>
</reference>
<gene>
    <name evidence="1" type="ORF">SAMN05216586_10271</name>
</gene>